<dbReference type="AlphaFoldDB" id="A0A833V9E6"/>
<dbReference type="InterPro" id="IPR028262">
    <property type="entry name" value="CTC1_plant"/>
</dbReference>
<dbReference type="Pfam" id="PF15491">
    <property type="entry name" value="CTC1_2"/>
    <property type="match status" value="1"/>
</dbReference>
<protein>
    <recommendedName>
        <fullName evidence="4">CST complex subunit CTC1</fullName>
    </recommendedName>
</protein>
<evidence type="ECO:0000256" key="7">
    <source>
        <dbReference type="ARBA" id="ARBA00023125"/>
    </source>
</evidence>
<dbReference type="PANTHER" id="PTHR14865:SF2">
    <property type="entry name" value="CST COMPLEX SUBUNIT CTC1"/>
    <property type="match status" value="1"/>
</dbReference>
<proteinExistence type="inferred from homology"/>
<evidence type="ECO:0000256" key="5">
    <source>
        <dbReference type="ARBA" id="ARBA00022454"/>
    </source>
</evidence>
<accession>A0A833V9E6</accession>
<dbReference type="PANTHER" id="PTHR14865">
    <property type="entry name" value="CST COMPLEX SUBUNIT CTC1"/>
    <property type="match status" value="1"/>
</dbReference>
<evidence type="ECO:0000313" key="10">
    <source>
        <dbReference type="Proteomes" id="UP000623129"/>
    </source>
</evidence>
<keyword evidence="5" id="KW-0158">Chromosome</keyword>
<gene>
    <name evidence="9" type="ORF">FCM35_KLT05012</name>
</gene>
<evidence type="ECO:0000256" key="8">
    <source>
        <dbReference type="ARBA" id="ARBA00023242"/>
    </source>
</evidence>
<evidence type="ECO:0000256" key="6">
    <source>
        <dbReference type="ARBA" id="ARBA00022895"/>
    </source>
</evidence>
<dbReference type="GO" id="GO:1990879">
    <property type="term" value="C:CST complex"/>
    <property type="evidence" value="ECO:0007669"/>
    <property type="project" value="TreeGrafter"/>
</dbReference>
<evidence type="ECO:0000256" key="1">
    <source>
        <dbReference type="ARBA" id="ARBA00004123"/>
    </source>
</evidence>
<dbReference type="GO" id="GO:0042162">
    <property type="term" value="F:telomeric DNA binding"/>
    <property type="evidence" value="ECO:0007669"/>
    <property type="project" value="TreeGrafter"/>
</dbReference>
<reference evidence="9" key="1">
    <citation type="submission" date="2020-01" db="EMBL/GenBank/DDBJ databases">
        <title>Genome sequence of Kobresia littledalei, the first chromosome-level genome in the family Cyperaceae.</title>
        <authorList>
            <person name="Qu G."/>
        </authorList>
    </citation>
    <scope>NUCLEOTIDE SEQUENCE</scope>
    <source>
        <strain evidence="9">C.B.Clarke</strain>
        <tissue evidence="9">Leaf</tissue>
    </source>
</reference>
<dbReference type="GO" id="GO:0010833">
    <property type="term" value="P:telomere maintenance via telomere lengthening"/>
    <property type="evidence" value="ECO:0007669"/>
    <property type="project" value="TreeGrafter"/>
</dbReference>
<comment type="caution">
    <text evidence="9">The sequence shown here is derived from an EMBL/GenBank/DDBJ whole genome shotgun (WGS) entry which is preliminary data.</text>
</comment>
<keyword evidence="10" id="KW-1185">Reference proteome</keyword>
<evidence type="ECO:0000256" key="4">
    <source>
        <dbReference type="ARBA" id="ARBA00016175"/>
    </source>
</evidence>
<dbReference type="EMBL" id="SWLB01000014">
    <property type="protein sequence ID" value="KAF3329681.1"/>
    <property type="molecule type" value="Genomic_DNA"/>
</dbReference>
<comment type="subcellular location">
    <subcellularLocation>
        <location evidence="2">Chromosome</location>
        <location evidence="2">Telomere</location>
    </subcellularLocation>
    <subcellularLocation>
        <location evidence="1">Nucleus</location>
    </subcellularLocation>
</comment>
<keyword evidence="7" id="KW-0238">DNA-binding</keyword>
<organism evidence="9 10">
    <name type="scientific">Carex littledalei</name>
    <dbReference type="NCBI Taxonomy" id="544730"/>
    <lineage>
        <taxon>Eukaryota</taxon>
        <taxon>Viridiplantae</taxon>
        <taxon>Streptophyta</taxon>
        <taxon>Embryophyta</taxon>
        <taxon>Tracheophyta</taxon>
        <taxon>Spermatophyta</taxon>
        <taxon>Magnoliopsida</taxon>
        <taxon>Liliopsida</taxon>
        <taxon>Poales</taxon>
        <taxon>Cyperaceae</taxon>
        <taxon>Cyperoideae</taxon>
        <taxon>Cariceae</taxon>
        <taxon>Carex</taxon>
        <taxon>Carex subgen. Euthyceras</taxon>
    </lineage>
</organism>
<comment type="similarity">
    <text evidence="3">Belongs to the CTC1 family.</text>
</comment>
<evidence type="ECO:0000256" key="2">
    <source>
        <dbReference type="ARBA" id="ARBA00004574"/>
    </source>
</evidence>
<dbReference type="GO" id="GO:0003697">
    <property type="term" value="F:single-stranded DNA binding"/>
    <property type="evidence" value="ECO:0007669"/>
    <property type="project" value="TreeGrafter"/>
</dbReference>
<dbReference type="Proteomes" id="UP000623129">
    <property type="component" value="Unassembled WGS sequence"/>
</dbReference>
<dbReference type="OrthoDB" id="2314520at2759"/>
<keyword evidence="8" id="KW-0539">Nucleus</keyword>
<dbReference type="InterPro" id="IPR042617">
    <property type="entry name" value="CTC1-like"/>
</dbReference>
<keyword evidence="6" id="KW-0779">Telomere</keyword>
<evidence type="ECO:0000313" key="9">
    <source>
        <dbReference type="EMBL" id="KAF3329681.1"/>
    </source>
</evidence>
<sequence length="1252" mass="138997">MGETLRNISVSDLLRLACPVNGAASLQPSSSRPLKRIKLEKTLLSNPNPSRKTFNPISFPVLLVGTVNFFSELSDHPTSSCLNHCLSFSDSSSTICCYIVDFDSGIIGREIHVMAWNYLPIKQCDSQGVLEIIQWKFPSLDTDPCRAFSLSLKSAQDSGVKASSSAFGVVKSVSLTFTLPIENGKTGEMGDSVGFLAEIITCLCDSCAKRRLNEKSVLHQFTESKVVYFIKPTHKWRPVFAKLVGKVMYLSGLKKRMVVVGNESYIMLVSTIKTKVSLGASIVSDLPTKHCSRGAYKGIVTGIYLHGVVVELDNKVWLLIHDTLLVPHHSLRIGAIVSVRDFHVVRANFAWAKVIILGTCVMTRLHVDSFAFSDTKAFVKTEEKSVLGNFVESLKLSTKFWVLLTVSCFKSKFRTVLPDKELLGSNNSAGLVQTYISRSLPPDVFHPHNSMFRTFSNHDECTYGTGQDQAICKLVVPLSNFVGKCEELWISIQSEMSENSDICYNNTCDGISYPSFIRRIIPSDDFGCILMGNIRAYSSSGRLQLVDATGDVDVVIPDLPSDFNVQTIYEVRDYKVVLEGFRIETDTSVYDFGEPLSCSAIFKRHTYRKKIHGLVLYVQFYLKNSVCLTSPSHVPSNLLHSANHGAHLLVISHKFPLTNNFSINPTMSRCSSLFAEALIFPCTFKLSENGELIQLENGFQDVMDLKRVSRRDHNEASAKGPCLAPCSLSSRNRGVSAITSNKFDSDNSNCLVDAKSLTRILLEFKCENFSKYQLLRIGSYYLLNCFEGFSPTRVCKCLEKGRSLIVTENTLWSLSLSFSDDIHQREPSGTSLDELVLLKSLSELHEIVDLKSVSQGITKLLPPNQVLSVSSCMQLMFHQSRIVYGSRDLEGERLAQGELISVCGKIDAFHVSDCDSEFFVANSPGNSNQSGNNICIHLADDYQMVIIRGNMSRKLYPVGIGTGANATFHRLLLTCSTNREGKLLLTPVTYIEINSVREVKTTRAPNQQMFRVDLIESFCDIPALGLFSDFHNADSKVTQFHCRVLTLNVLVLESCTSGSVLAYKIPLAGFVLDDGSAMCNCWTDDDQASTLLSLPDICSSFFSSDFSSLERAPRRLLASGLGHSSNNNGSNKNMVGYYLVHMLKKHHKVTVTNHGISLDISCQDLLFHSGTGKVFSILEERLLNYIILNSCQGPTFSATGSDMDVNVVKQFHTYITESATLRGCVQNIWIREVAHIDPLKDALNMLRDIKIR</sequence>
<name>A0A833V9E6_9POAL</name>
<evidence type="ECO:0000256" key="3">
    <source>
        <dbReference type="ARBA" id="ARBA00006332"/>
    </source>
</evidence>
<dbReference type="GO" id="GO:0045740">
    <property type="term" value="P:positive regulation of DNA replication"/>
    <property type="evidence" value="ECO:0007669"/>
    <property type="project" value="TreeGrafter"/>
</dbReference>